<evidence type="ECO:0000313" key="2">
    <source>
        <dbReference type="EMBL" id="STO21740.1"/>
    </source>
</evidence>
<keyword evidence="2" id="KW-0808">Transferase</keyword>
<keyword evidence="2" id="KW-0418">Kinase</keyword>
<accession>A0A377GB62</accession>
<protein>
    <submittedName>
        <fullName evidence="2">Homoserine kinase</fullName>
    </submittedName>
</protein>
<dbReference type="InterPro" id="IPR002575">
    <property type="entry name" value="Aminoglycoside_PTrfase"/>
</dbReference>
<dbReference type="Pfam" id="PF01636">
    <property type="entry name" value="APH"/>
    <property type="match status" value="1"/>
</dbReference>
<gene>
    <name evidence="2" type="ORF">NCTC11370_01819</name>
</gene>
<name>A0A377GB62_9GAMM</name>
<dbReference type="AlphaFoldDB" id="A0A377GB62"/>
<dbReference type="RefSeq" id="WP_010654009.1">
    <property type="nucleotide sequence ID" value="NZ_UGGT01000001.1"/>
</dbReference>
<keyword evidence="3" id="KW-1185">Reference proteome</keyword>
<dbReference type="Proteomes" id="UP000254554">
    <property type="component" value="Unassembled WGS sequence"/>
</dbReference>
<evidence type="ECO:0000259" key="1">
    <source>
        <dbReference type="Pfam" id="PF01636"/>
    </source>
</evidence>
<dbReference type="OrthoDB" id="179763at2"/>
<evidence type="ECO:0000313" key="3">
    <source>
        <dbReference type="Proteomes" id="UP000254554"/>
    </source>
</evidence>
<sequence length="334" mass="39200">MLNANEVKQLESNYDIQIIPQEIYSVSGGDINSTYLIKTSSGQYIVKRIALDEYVREYKTTIEDVKKSLCFSEQISKAQLAFGNAITAIEGEKGVLLETGPGVLMLYPYVEGTICEDQQISLNMVRSISRRLKTLHHATISYDHEFSSKKFAIYIDIVNQLVSHPGWNYLKLLTIFPRLKTVISFMRDNRELLKKSIRHISKESVCHNDLKPKNILWTKDTKDYWIIDWEAAADFDHRTDYLDTLVAWCIEKKDSGLLLNPEKVTAFQEEYYIPKEELTHATNITILKWYFWLYFCISKCFKKPKEFSHYLYHANYSIHYIEFLIHQELNFLEK</sequence>
<dbReference type="Gene3D" id="3.90.1200.10">
    <property type="match status" value="1"/>
</dbReference>
<proteinExistence type="predicted"/>
<dbReference type="STRING" id="1094715.GCA_000236165_00606"/>
<dbReference type="InterPro" id="IPR011009">
    <property type="entry name" value="Kinase-like_dom_sf"/>
</dbReference>
<dbReference type="GeneID" id="93291623"/>
<organism evidence="2 3">
    <name type="scientific">Fluoribacter dumoffii</name>
    <dbReference type="NCBI Taxonomy" id="463"/>
    <lineage>
        <taxon>Bacteria</taxon>
        <taxon>Pseudomonadati</taxon>
        <taxon>Pseudomonadota</taxon>
        <taxon>Gammaproteobacteria</taxon>
        <taxon>Legionellales</taxon>
        <taxon>Legionellaceae</taxon>
        <taxon>Fluoribacter</taxon>
    </lineage>
</organism>
<reference evidence="2 3" key="1">
    <citation type="submission" date="2018-06" db="EMBL/GenBank/DDBJ databases">
        <authorList>
            <consortium name="Pathogen Informatics"/>
            <person name="Doyle S."/>
        </authorList>
    </citation>
    <scope>NUCLEOTIDE SEQUENCE [LARGE SCALE GENOMIC DNA]</scope>
    <source>
        <strain evidence="2 3">NCTC11370</strain>
    </source>
</reference>
<dbReference type="EMBL" id="UGGT01000001">
    <property type="protein sequence ID" value="STO21740.1"/>
    <property type="molecule type" value="Genomic_DNA"/>
</dbReference>
<dbReference type="GO" id="GO:0016301">
    <property type="term" value="F:kinase activity"/>
    <property type="evidence" value="ECO:0007669"/>
    <property type="project" value="UniProtKB-KW"/>
</dbReference>
<feature type="domain" description="Aminoglycoside phosphotransferase" evidence="1">
    <location>
        <begin position="26"/>
        <end position="252"/>
    </location>
</feature>
<dbReference type="SUPFAM" id="SSF56112">
    <property type="entry name" value="Protein kinase-like (PK-like)"/>
    <property type="match status" value="1"/>
</dbReference>